<name>A0A068S8S1_9FUNG</name>
<evidence type="ECO:0000313" key="3">
    <source>
        <dbReference type="Proteomes" id="UP000027586"/>
    </source>
</evidence>
<dbReference type="OrthoDB" id="2254641at2759"/>
<gene>
    <name evidence="2" type="ORF">LCOR_09253.1</name>
</gene>
<feature type="compositionally biased region" description="Polar residues" evidence="1">
    <location>
        <begin position="1"/>
        <end position="21"/>
    </location>
</feature>
<reference evidence="2" key="1">
    <citation type="submission" date="2013-08" db="EMBL/GenBank/DDBJ databases">
        <title>Gene expansion shapes genome architecture in the human pathogen Lichtheimia corymbifera: an evolutionary genomics analysis in the ancient terrestrial Mucorales (Mucoromycotina).</title>
        <authorList>
            <person name="Schwartze V.U."/>
            <person name="Winter S."/>
            <person name="Shelest E."/>
            <person name="Marcet-Houben M."/>
            <person name="Horn F."/>
            <person name="Wehner S."/>
            <person name="Hoffmann K."/>
            <person name="Riege K."/>
            <person name="Sammeth M."/>
            <person name="Nowrousian M."/>
            <person name="Valiante V."/>
            <person name="Linde J."/>
            <person name="Jacobsen I.D."/>
            <person name="Marz M."/>
            <person name="Brakhage A.A."/>
            <person name="Gabaldon T."/>
            <person name="Bocker S."/>
            <person name="Voigt K."/>
        </authorList>
    </citation>
    <scope>NUCLEOTIDE SEQUENCE [LARGE SCALE GENOMIC DNA]</scope>
    <source>
        <strain evidence="2">FSU 9682</strain>
    </source>
</reference>
<dbReference type="AlphaFoldDB" id="A0A068S8S1"/>
<dbReference type="EMBL" id="CBTN010000056">
    <property type="protein sequence ID" value="CDH58390.1"/>
    <property type="molecule type" value="Genomic_DNA"/>
</dbReference>
<protein>
    <submittedName>
        <fullName evidence="2">Uncharacterized protein</fullName>
    </submittedName>
</protein>
<organism evidence="2 3">
    <name type="scientific">Lichtheimia corymbifera JMRC:FSU:9682</name>
    <dbReference type="NCBI Taxonomy" id="1263082"/>
    <lineage>
        <taxon>Eukaryota</taxon>
        <taxon>Fungi</taxon>
        <taxon>Fungi incertae sedis</taxon>
        <taxon>Mucoromycota</taxon>
        <taxon>Mucoromycotina</taxon>
        <taxon>Mucoromycetes</taxon>
        <taxon>Mucorales</taxon>
        <taxon>Lichtheimiaceae</taxon>
        <taxon>Lichtheimia</taxon>
    </lineage>
</organism>
<dbReference type="VEuPathDB" id="FungiDB:LCOR_09253.1"/>
<keyword evidence="3" id="KW-1185">Reference proteome</keyword>
<feature type="region of interest" description="Disordered" evidence="1">
    <location>
        <begin position="1"/>
        <end position="23"/>
    </location>
</feature>
<proteinExistence type="predicted"/>
<dbReference type="Proteomes" id="UP000027586">
    <property type="component" value="Unassembled WGS sequence"/>
</dbReference>
<evidence type="ECO:0000256" key="1">
    <source>
        <dbReference type="SAM" id="MobiDB-lite"/>
    </source>
</evidence>
<sequence length="295" mass="32749">MSSPHANPSSPKDNGDNSQAAMSAAVQGAQSAYTAAYSTLVHVSQHLQQGLQETQAVIGKVLQSSMRIASEINSTPSGVRLTAKISNIGPVPLPNARCHLSFEPPPKHRRQIAEDEISWTFVSGHVKQEGEGEGSNIASLFDNPLTLQPSTQYIQVVDIKSKAPMQYNGILEINFSAMDEQPIQEKHRFGIYLLDQMQKLRVAETQMDVIAHRYYWHSFLHHILGIELESGKDVVYVSLQPYQQGYEKHHVICKIQPNDKEEELAKVMFGADSADAIELLQPLIQELDMLHDGGD</sequence>
<accession>A0A068S8S1</accession>
<evidence type="ECO:0000313" key="2">
    <source>
        <dbReference type="EMBL" id="CDH58390.1"/>
    </source>
</evidence>
<comment type="caution">
    <text evidence="2">The sequence shown here is derived from an EMBL/GenBank/DDBJ whole genome shotgun (WGS) entry which is preliminary data.</text>
</comment>